<dbReference type="InterPro" id="IPR036396">
    <property type="entry name" value="Cyt_P450_sf"/>
</dbReference>
<dbReference type="PRINTS" id="PR00463">
    <property type="entry name" value="EP450I"/>
</dbReference>
<dbReference type="GO" id="GO:0020037">
    <property type="term" value="F:heme binding"/>
    <property type="evidence" value="ECO:0007669"/>
    <property type="project" value="InterPro"/>
</dbReference>
<evidence type="ECO:0000256" key="10">
    <source>
        <dbReference type="ARBA" id="ARBA00023002"/>
    </source>
</evidence>
<dbReference type="OMA" id="MDMRYLE"/>
<comment type="function">
    <text evidence="2">May be involved in the metabolism of insect hormones and in the breakdown of synthetic insecticides.</text>
</comment>
<gene>
    <name evidence="17" type="ORF">FF38_01902</name>
</gene>
<keyword evidence="11 14" id="KW-0408">Iron</keyword>
<name>A0A0L0CQW3_LUCCU</name>
<evidence type="ECO:0000256" key="4">
    <source>
        <dbReference type="ARBA" id="ARBA00004406"/>
    </source>
</evidence>
<evidence type="ECO:0000256" key="8">
    <source>
        <dbReference type="ARBA" id="ARBA00022824"/>
    </source>
</evidence>
<dbReference type="InterPro" id="IPR050196">
    <property type="entry name" value="Cytochrome_P450_Monoox"/>
</dbReference>
<dbReference type="Proteomes" id="UP000037069">
    <property type="component" value="Unassembled WGS sequence"/>
</dbReference>
<dbReference type="AlphaFoldDB" id="A0A0L0CQW3"/>
<evidence type="ECO:0000256" key="12">
    <source>
        <dbReference type="ARBA" id="ARBA00023033"/>
    </source>
</evidence>
<comment type="subcellular location">
    <subcellularLocation>
        <location evidence="4">Endoplasmic reticulum membrane</location>
        <topology evidence="4">Peripheral membrane protein</topology>
    </subcellularLocation>
    <subcellularLocation>
        <location evidence="3">Microsome membrane</location>
        <topology evidence="3">Peripheral membrane protein</topology>
    </subcellularLocation>
</comment>
<keyword evidence="10 15" id="KW-0560">Oxidoreductase</keyword>
<dbReference type="PROSITE" id="PS00086">
    <property type="entry name" value="CYTOCHROME_P450"/>
    <property type="match status" value="1"/>
</dbReference>
<organism evidence="17 18">
    <name type="scientific">Lucilia cuprina</name>
    <name type="common">Green bottle fly</name>
    <name type="synonym">Australian sheep blowfly</name>
    <dbReference type="NCBI Taxonomy" id="7375"/>
    <lineage>
        <taxon>Eukaryota</taxon>
        <taxon>Metazoa</taxon>
        <taxon>Ecdysozoa</taxon>
        <taxon>Arthropoda</taxon>
        <taxon>Hexapoda</taxon>
        <taxon>Insecta</taxon>
        <taxon>Pterygota</taxon>
        <taxon>Neoptera</taxon>
        <taxon>Endopterygota</taxon>
        <taxon>Diptera</taxon>
        <taxon>Brachycera</taxon>
        <taxon>Muscomorpha</taxon>
        <taxon>Oestroidea</taxon>
        <taxon>Calliphoridae</taxon>
        <taxon>Luciliinae</taxon>
        <taxon>Lucilia</taxon>
    </lineage>
</organism>
<keyword evidence="9" id="KW-0492">Microsome</keyword>
<dbReference type="InterPro" id="IPR017972">
    <property type="entry name" value="Cyt_P450_CS"/>
</dbReference>
<dbReference type="Pfam" id="PF00067">
    <property type="entry name" value="p450"/>
    <property type="match status" value="1"/>
</dbReference>
<evidence type="ECO:0000256" key="16">
    <source>
        <dbReference type="SAM" id="Phobius"/>
    </source>
</evidence>
<keyword evidence="13 16" id="KW-0472">Membrane</keyword>
<dbReference type="InterPro" id="IPR001128">
    <property type="entry name" value="Cyt_P450"/>
</dbReference>
<comment type="cofactor">
    <cofactor evidence="1 14">
        <name>heme</name>
        <dbReference type="ChEBI" id="CHEBI:30413"/>
    </cofactor>
</comment>
<dbReference type="PRINTS" id="PR00385">
    <property type="entry name" value="P450"/>
</dbReference>
<keyword evidence="18" id="KW-1185">Reference proteome</keyword>
<evidence type="ECO:0000256" key="15">
    <source>
        <dbReference type="RuleBase" id="RU000461"/>
    </source>
</evidence>
<dbReference type="EMBL" id="JRES01000032">
    <property type="protein sequence ID" value="KNC34738.1"/>
    <property type="molecule type" value="Genomic_DNA"/>
</dbReference>
<dbReference type="SUPFAM" id="SSF48264">
    <property type="entry name" value="Cytochrome P450"/>
    <property type="match status" value="1"/>
</dbReference>
<keyword evidence="16" id="KW-1133">Transmembrane helix</keyword>
<evidence type="ECO:0000256" key="14">
    <source>
        <dbReference type="PIRSR" id="PIRSR602401-1"/>
    </source>
</evidence>
<dbReference type="GO" id="GO:0005789">
    <property type="term" value="C:endoplasmic reticulum membrane"/>
    <property type="evidence" value="ECO:0007669"/>
    <property type="project" value="UniProtKB-SubCell"/>
</dbReference>
<comment type="caution">
    <text evidence="17">The sequence shown here is derived from an EMBL/GenBank/DDBJ whole genome shotgun (WGS) entry which is preliminary data.</text>
</comment>
<sequence>MSSRVITTLMAESVLLSKTVKFISGYSPITVFLTAAVIIFLVIYNKRRARLVRLIEKIPGPASMPFLGNAIEMNVDHDDIILFKLFIYKLPKNDFCLVIISELFARITGSKSLWGNRFGINKVWQGTNAYVMVFDPETVEPILNSQKFIDKSHDYDYLRPWLGTGLLTSFGRKWHSRRKILTPAFHFKILDDFVDVFNEQSAILTNKLERELSSEAFNIFPYVTLCTLDIVCETAMGRSIYAQSNSESDYVKAVYGIGEIIQNRQSKLWLHLDAIFRLTEDYKRHTSYINTLHGFSNRVIRERKAELADNNNNNNNTVDAYDDLGKKKRLAFLDLLIEYSKNGTHLSNDDIREEVDTFMFEGHDTTSAAISWTLFLLGSHPEYQERVYEELESIFGDDRDTPATMKNLMDMRYLECCIKDALRLFPSVPMMGRSIGEDVQIGEYKVPAGTTAIIMTYMLHRNPRIFPKPEQFNPDNFLPENCAGRHPFAYIPFSAGPRNCIGQKFAILEEKAVLSTVLRKYKIEAVDRREDLTLLGELILRPKDGLRVKITKRV</sequence>
<keyword evidence="7 14" id="KW-0479">Metal-binding</keyword>
<dbReference type="STRING" id="7375.A0A0L0CQW3"/>
<evidence type="ECO:0000256" key="6">
    <source>
        <dbReference type="ARBA" id="ARBA00022617"/>
    </source>
</evidence>
<dbReference type="PANTHER" id="PTHR24291:SF189">
    <property type="entry name" value="CYTOCHROME P450 4C3-RELATED"/>
    <property type="match status" value="1"/>
</dbReference>
<dbReference type="GO" id="GO:0004497">
    <property type="term" value="F:monooxygenase activity"/>
    <property type="evidence" value="ECO:0007669"/>
    <property type="project" value="UniProtKB-KW"/>
</dbReference>
<evidence type="ECO:0000313" key="17">
    <source>
        <dbReference type="EMBL" id="KNC34738.1"/>
    </source>
</evidence>
<feature type="transmembrane region" description="Helical" evidence="16">
    <location>
        <begin position="23"/>
        <end position="44"/>
    </location>
</feature>
<keyword evidence="8" id="KW-0256">Endoplasmic reticulum</keyword>
<dbReference type="Gene3D" id="1.10.630.10">
    <property type="entry name" value="Cytochrome P450"/>
    <property type="match status" value="1"/>
</dbReference>
<protein>
    <submittedName>
        <fullName evidence="17">Cytochrome P450 4c3</fullName>
    </submittedName>
</protein>
<keyword evidence="12 15" id="KW-0503">Monooxygenase</keyword>
<evidence type="ECO:0000313" key="18">
    <source>
        <dbReference type="Proteomes" id="UP000037069"/>
    </source>
</evidence>
<dbReference type="GO" id="GO:0005506">
    <property type="term" value="F:iron ion binding"/>
    <property type="evidence" value="ECO:0007669"/>
    <property type="project" value="InterPro"/>
</dbReference>
<evidence type="ECO:0000256" key="3">
    <source>
        <dbReference type="ARBA" id="ARBA00004174"/>
    </source>
</evidence>
<dbReference type="CDD" id="cd20660">
    <property type="entry name" value="CYP4V-like"/>
    <property type="match status" value="1"/>
</dbReference>
<evidence type="ECO:0000256" key="1">
    <source>
        <dbReference type="ARBA" id="ARBA00001971"/>
    </source>
</evidence>
<dbReference type="PANTHER" id="PTHR24291">
    <property type="entry name" value="CYTOCHROME P450 FAMILY 4"/>
    <property type="match status" value="1"/>
</dbReference>
<dbReference type="InterPro" id="IPR002401">
    <property type="entry name" value="Cyt_P450_E_grp-I"/>
</dbReference>
<keyword evidence="6 14" id="KW-0349">Heme</keyword>
<dbReference type="GO" id="GO:0016705">
    <property type="term" value="F:oxidoreductase activity, acting on paired donors, with incorporation or reduction of molecular oxygen"/>
    <property type="evidence" value="ECO:0007669"/>
    <property type="project" value="InterPro"/>
</dbReference>
<dbReference type="OrthoDB" id="1470350at2759"/>
<evidence type="ECO:0000256" key="13">
    <source>
        <dbReference type="ARBA" id="ARBA00023136"/>
    </source>
</evidence>
<keyword evidence="16" id="KW-0812">Transmembrane</keyword>
<proteinExistence type="inferred from homology"/>
<evidence type="ECO:0000256" key="5">
    <source>
        <dbReference type="ARBA" id="ARBA00010617"/>
    </source>
</evidence>
<evidence type="ECO:0000256" key="2">
    <source>
        <dbReference type="ARBA" id="ARBA00003690"/>
    </source>
</evidence>
<evidence type="ECO:0000256" key="11">
    <source>
        <dbReference type="ARBA" id="ARBA00023004"/>
    </source>
</evidence>
<reference evidence="17 18" key="1">
    <citation type="journal article" date="2015" name="Nat. Commun.">
        <title>Lucilia cuprina genome unlocks parasitic fly biology to underpin future interventions.</title>
        <authorList>
            <person name="Anstead C.A."/>
            <person name="Korhonen P.K."/>
            <person name="Young N.D."/>
            <person name="Hall R.S."/>
            <person name="Jex A.R."/>
            <person name="Murali S.C."/>
            <person name="Hughes D.S."/>
            <person name="Lee S.F."/>
            <person name="Perry T."/>
            <person name="Stroehlein A.J."/>
            <person name="Ansell B.R."/>
            <person name="Breugelmans B."/>
            <person name="Hofmann A."/>
            <person name="Qu J."/>
            <person name="Dugan S."/>
            <person name="Lee S.L."/>
            <person name="Chao H."/>
            <person name="Dinh H."/>
            <person name="Han Y."/>
            <person name="Doddapaneni H.V."/>
            <person name="Worley K.C."/>
            <person name="Muzny D.M."/>
            <person name="Ioannidis P."/>
            <person name="Waterhouse R.M."/>
            <person name="Zdobnov E.M."/>
            <person name="James P.J."/>
            <person name="Bagnall N.H."/>
            <person name="Kotze A.C."/>
            <person name="Gibbs R.A."/>
            <person name="Richards S."/>
            <person name="Batterham P."/>
            <person name="Gasser R.B."/>
        </authorList>
    </citation>
    <scope>NUCLEOTIDE SEQUENCE [LARGE SCALE GENOMIC DNA]</scope>
    <source>
        <strain evidence="17 18">LS</strain>
        <tissue evidence="17">Full body</tissue>
    </source>
</reference>
<feature type="binding site" description="axial binding residue" evidence="14">
    <location>
        <position position="500"/>
    </location>
    <ligand>
        <name>heme</name>
        <dbReference type="ChEBI" id="CHEBI:30413"/>
    </ligand>
    <ligandPart>
        <name>Fe</name>
        <dbReference type="ChEBI" id="CHEBI:18248"/>
    </ligandPart>
</feature>
<accession>A0A0L0CQW3</accession>
<evidence type="ECO:0000256" key="7">
    <source>
        <dbReference type="ARBA" id="ARBA00022723"/>
    </source>
</evidence>
<comment type="similarity">
    <text evidence="5 15">Belongs to the cytochrome P450 family.</text>
</comment>
<evidence type="ECO:0000256" key="9">
    <source>
        <dbReference type="ARBA" id="ARBA00022848"/>
    </source>
</evidence>